<sequence>MSAPRLAVGVARARATSTIETTTTTTRAAAAAAARRRAATATSAARAGRITSPSSLRRSRAAIVASAKRDADDEKDVVATKEKEKEKEEREKVNLAEEFKAGMNFGNAIKARFTSARIDDRGLPIADALVVTTVPVFVSIVVLALGVPRPSWLVPAPWVPRWRSLPLLVPALSHGAKLAACWIPGALAARAYEREAYDGTVEEAVRRVHVYAGPRTTALARCTPRTIRGGCFAIGLLILVTQFSLAAEFAARGMEPPRLGDSYETDLILNGAASELIADAFFEAIFVIGWRVIRCKTDIPPDDPW</sequence>
<feature type="region of interest" description="Disordered" evidence="2">
    <location>
        <begin position="1"/>
        <end position="67"/>
    </location>
</feature>
<dbReference type="EMBL" id="GG663742">
    <property type="protein sequence ID" value="EEH55021.1"/>
    <property type="molecule type" value="Genomic_DNA"/>
</dbReference>
<keyword evidence="5" id="KW-1185">Reference proteome</keyword>
<keyword evidence="1" id="KW-0175">Coiled coil</keyword>
<evidence type="ECO:0000313" key="4">
    <source>
        <dbReference type="EMBL" id="EEH55021.1"/>
    </source>
</evidence>
<accession>C1MYB4</accession>
<dbReference type="eggNOG" id="ENOG502SGMK">
    <property type="taxonomic scope" value="Eukaryota"/>
</dbReference>
<gene>
    <name evidence="4" type="ORF">MICPUCDRAFT_40781</name>
</gene>
<feature type="transmembrane region" description="Helical" evidence="3">
    <location>
        <begin position="229"/>
        <end position="247"/>
    </location>
</feature>
<evidence type="ECO:0000256" key="1">
    <source>
        <dbReference type="SAM" id="Coils"/>
    </source>
</evidence>
<evidence type="ECO:0000256" key="2">
    <source>
        <dbReference type="SAM" id="MobiDB-lite"/>
    </source>
</evidence>
<evidence type="ECO:0000256" key="3">
    <source>
        <dbReference type="SAM" id="Phobius"/>
    </source>
</evidence>
<dbReference type="KEGG" id="mpp:MICPUCDRAFT_40781"/>
<keyword evidence="3" id="KW-0812">Transmembrane</keyword>
<dbReference type="OMA" id="KLAACWI"/>
<evidence type="ECO:0000313" key="5">
    <source>
        <dbReference type="Proteomes" id="UP000001876"/>
    </source>
</evidence>
<name>C1MYB4_MICPC</name>
<dbReference type="GeneID" id="9685986"/>
<feature type="coiled-coil region" evidence="1">
    <location>
        <begin position="71"/>
        <end position="98"/>
    </location>
</feature>
<dbReference type="RefSeq" id="XP_003060252.1">
    <property type="nucleotide sequence ID" value="XM_003060206.1"/>
</dbReference>
<dbReference type="OrthoDB" id="497908at2759"/>
<keyword evidence="3" id="KW-1133">Transmembrane helix</keyword>
<feature type="transmembrane region" description="Helical" evidence="3">
    <location>
        <begin position="167"/>
        <end position="189"/>
    </location>
</feature>
<organism evidence="5">
    <name type="scientific">Micromonas pusilla (strain CCMP1545)</name>
    <name type="common">Picoplanktonic green alga</name>
    <dbReference type="NCBI Taxonomy" id="564608"/>
    <lineage>
        <taxon>Eukaryota</taxon>
        <taxon>Viridiplantae</taxon>
        <taxon>Chlorophyta</taxon>
        <taxon>Mamiellophyceae</taxon>
        <taxon>Mamiellales</taxon>
        <taxon>Mamiellaceae</taxon>
        <taxon>Micromonas</taxon>
    </lineage>
</organism>
<feature type="transmembrane region" description="Helical" evidence="3">
    <location>
        <begin position="267"/>
        <end position="290"/>
    </location>
</feature>
<proteinExistence type="predicted"/>
<dbReference type="AlphaFoldDB" id="C1MYB4"/>
<dbReference type="Proteomes" id="UP000001876">
    <property type="component" value="Unassembled WGS sequence"/>
</dbReference>
<protein>
    <submittedName>
        <fullName evidence="4">Predicted protein</fullName>
    </submittedName>
</protein>
<feature type="transmembrane region" description="Helical" evidence="3">
    <location>
        <begin position="125"/>
        <end position="147"/>
    </location>
</feature>
<reference evidence="4 5" key="1">
    <citation type="journal article" date="2009" name="Science">
        <title>Green evolution and dynamic adaptations revealed by genomes of the marine picoeukaryotes Micromonas.</title>
        <authorList>
            <person name="Worden A.Z."/>
            <person name="Lee J.H."/>
            <person name="Mock T."/>
            <person name="Rouze P."/>
            <person name="Simmons M.P."/>
            <person name="Aerts A.L."/>
            <person name="Allen A.E."/>
            <person name="Cuvelier M.L."/>
            <person name="Derelle E."/>
            <person name="Everett M.V."/>
            <person name="Foulon E."/>
            <person name="Grimwood J."/>
            <person name="Gundlach H."/>
            <person name="Henrissat B."/>
            <person name="Napoli C."/>
            <person name="McDonald S.M."/>
            <person name="Parker M.S."/>
            <person name="Rombauts S."/>
            <person name="Salamov A."/>
            <person name="Von Dassow P."/>
            <person name="Badger J.H."/>
            <person name="Coutinho P.M."/>
            <person name="Demir E."/>
            <person name="Dubchak I."/>
            <person name="Gentemann C."/>
            <person name="Eikrem W."/>
            <person name="Gready J.E."/>
            <person name="John U."/>
            <person name="Lanier W."/>
            <person name="Lindquist E.A."/>
            <person name="Lucas S."/>
            <person name="Mayer K.F."/>
            <person name="Moreau H."/>
            <person name="Not F."/>
            <person name="Otillar R."/>
            <person name="Panaud O."/>
            <person name="Pangilinan J."/>
            <person name="Paulsen I."/>
            <person name="Piegu B."/>
            <person name="Poliakov A."/>
            <person name="Robbens S."/>
            <person name="Schmutz J."/>
            <person name="Toulza E."/>
            <person name="Wyss T."/>
            <person name="Zelensky A."/>
            <person name="Zhou K."/>
            <person name="Armbrust E.V."/>
            <person name="Bhattacharya D."/>
            <person name="Goodenough U.W."/>
            <person name="Van de Peer Y."/>
            <person name="Grigoriev I.V."/>
        </authorList>
    </citation>
    <scope>NUCLEOTIDE SEQUENCE [LARGE SCALE GENOMIC DNA]</scope>
    <source>
        <strain evidence="4 5">CCMP1545</strain>
    </source>
</reference>
<feature type="compositionally biased region" description="Low complexity" evidence="2">
    <location>
        <begin position="11"/>
        <end position="51"/>
    </location>
</feature>
<keyword evidence="3" id="KW-0472">Membrane</keyword>